<evidence type="ECO:0000313" key="3">
    <source>
        <dbReference type="Proteomes" id="UP000237271"/>
    </source>
</evidence>
<dbReference type="AlphaFoldDB" id="A0A2P4YR37"/>
<accession>A0A2P4YR37</accession>
<dbReference type="OrthoDB" id="127850at2759"/>
<reference evidence="2 3" key="1">
    <citation type="journal article" date="2017" name="Genome Biol. Evol.">
        <title>Phytophthora megakarya and P. palmivora, closely related causal agents of cacao black pod rot, underwent increases in genome sizes and gene numbers by different mechanisms.</title>
        <authorList>
            <person name="Ali S.S."/>
            <person name="Shao J."/>
            <person name="Lary D.J."/>
            <person name="Kronmiller B."/>
            <person name="Shen D."/>
            <person name="Strem M.D."/>
            <person name="Amoako-Attah I."/>
            <person name="Akrofi A.Y."/>
            <person name="Begoude B.A."/>
            <person name="Ten Hoopen G.M."/>
            <person name="Coulibaly K."/>
            <person name="Kebe B.I."/>
            <person name="Melnick R.L."/>
            <person name="Guiltinan M.J."/>
            <person name="Tyler B.M."/>
            <person name="Meinhardt L.W."/>
            <person name="Bailey B.A."/>
        </authorList>
    </citation>
    <scope>NUCLEOTIDE SEQUENCE [LARGE SCALE GENOMIC DNA]</scope>
    <source>
        <strain evidence="3">sbr112.9</strain>
    </source>
</reference>
<protein>
    <submittedName>
        <fullName evidence="2">Uncharacterized protein</fullName>
    </submittedName>
</protein>
<sequence length="69" mass="7674">MGEQSTAAQKTATAEKEKKKKTGQKNTTDGDESKQARAEWRVWQEFDLLQVYEEARKATTADKGLAKAG</sequence>
<dbReference type="Proteomes" id="UP000237271">
    <property type="component" value="Unassembled WGS sequence"/>
</dbReference>
<feature type="compositionally biased region" description="Low complexity" evidence="1">
    <location>
        <begin position="1"/>
        <end position="12"/>
    </location>
</feature>
<feature type="non-terminal residue" evidence="2">
    <location>
        <position position="69"/>
    </location>
</feature>
<gene>
    <name evidence="2" type="ORF">PHPALM_1915</name>
</gene>
<name>A0A2P4YR37_9STRA</name>
<feature type="region of interest" description="Disordered" evidence="1">
    <location>
        <begin position="1"/>
        <end position="37"/>
    </location>
</feature>
<keyword evidence="3" id="KW-1185">Reference proteome</keyword>
<evidence type="ECO:0000313" key="2">
    <source>
        <dbReference type="EMBL" id="POM80271.1"/>
    </source>
</evidence>
<comment type="caution">
    <text evidence="2">The sequence shown here is derived from an EMBL/GenBank/DDBJ whole genome shotgun (WGS) entry which is preliminary data.</text>
</comment>
<proteinExistence type="predicted"/>
<dbReference type="EMBL" id="NCKW01000580">
    <property type="protein sequence ID" value="POM80271.1"/>
    <property type="molecule type" value="Genomic_DNA"/>
</dbReference>
<evidence type="ECO:0000256" key="1">
    <source>
        <dbReference type="SAM" id="MobiDB-lite"/>
    </source>
</evidence>
<organism evidence="2 3">
    <name type="scientific">Phytophthora palmivora</name>
    <dbReference type="NCBI Taxonomy" id="4796"/>
    <lineage>
        <taxon>Eukaryota</taxon>
        <taxon>Sar</taxon>
        <taxon>Stramenopiles</taxon>
        <taxon>Oomycota</taxon>
        <taxon>Peronosporomycetes</taxon>
        <taxon>Peronosporales</taxon>
        <taxon>Peronosporaceae</taxon>
        <taxon>Phytophthora</taxon>
    </lineage>
</organism>